<evidence type="ECO:0000313" key="5">
    <source>
        <dbReference type="EMBL" id="KAJ7606318.1"/>
    </source>
</evidence>
<keyword evidence="6" id="KW-1185">Reference proteome</keyword>
<dbReference type="GO" id="GO:0031177">
    <property type="term" value="F:phosphopantetheine binding"/>
    <property type="evidence" value="ECO:0007669"/>
    <property type="project" value="InterPro"/>
</dbReference>
<dbReference type="Pfam" id="PF07993">
    <property type="entry name" value="NAD_binding_4"/>
    <property type="match status" value="1"/>
</dbReference>
<dbReference type="Proteomes" id="UP001221757">
    <property type="component" value="Unassembled WGS sequence"/>
</dbReference>
<dbReference type="InterPro" id="IPR036736">
    <property type="entry name" value="ACP-like_sf"/>
</dbReference>
<proteinExistence type="predicted"/>
<name>A0AAD7F741_MYCRO</name>
<dbReference type="SUPFAM" id="SSF56801">
    <property type="entry name" value="Acetyl-CoA synthetase-like"/>
    <property type="match status" value="1"/>
</dbReference>
<dbReference type="InterPro" id="IPR036291">
    <property type="entry name" value="NAD(P)-bd_dom_sf"/>
</dbReference>
<dbReference type="PANTHER" id="PTHR43439:SF2">
    <property type="entry name" value="ENZYME, PUTATIVE (JCVI)-RELATED"/>
    <property type="match status" value="1"/>
</dbReference>
<dbReference type="SMART" id="SM00823">
    <property type="entry name" value="PKS_PP"/>
    <property type="match status" value="1"/>
</dbReference>
<reference evidence="5" key="1">
    <citation type="submission" date="2023-03" db="EMBL/GenBank/DDBJ databases">
        <title>Massive genome expansion in bonnet fungi (Mycena s.s.) driven by repeated elements and novel gene families across ecological guilds.</title>
        <authorList>
            <consortium name="Lawrence Berkeley National Laboratory"/>
            <person name="Harder C.B."/>
            <person name="Miyauchi S."/>
            <person name="Viragh M."/>
            <person name="Kuo A."/>
            <person name="Thoen E."/>
            <person name="Andreopoulos B."/>
            <person name="Lu D."/>
            <person name="Skrede I."/>
            <person name="Drula E."/>
            <person name="Henrissat B."/>
            <person name="Morin E."/>
            <person name="Kohler A."/>
            <person name="Barry K."/>
            <person name="LaButti K."/>
            <person name="Morin E."/>
            <person name="Salamov A."/>
            <person name="Lipzen A."/>
            <person name="Mereny Z."/>
            <person name="Hegedus B."/>
            <person name="Baldrian P."/>
            <person name="Stursova M."/>
            <person name="Weitz H."/>
            <person name="Taylor A."/>
            <person name="Grigoriev I.V."/>
            <person name="Nagy L.G."/>
            <person name="Martin F."/>
            <person name="Kauserud H."/>
        </authorList>
    </citation>
    <scope>NUCLEOTIDE SEQUENCE</scope>
    <source>
        <strain evidence="5">CBHHK067</strain>
    </source>
</reference>
<evidence type="ECO:0000256" key="2">
    <source>
        <dbReference type="ARBA" id="ARBA00022553"/>
    </source>
</evidence>
<organism evidence="5 6">
    <name type="scientific">Mycena rosella</name>
    <name type="common">Pink bonnet</name>
    <name type="synonym">Agaricus rosellus</name>
    <dbReference type="NCBI Taxonomy" id="1033263"/>
    <lineage>
        <taxon>Eukaryota</taxon>
        <taxon>Fungi</taxon>
        <taxon>Dikarya</taxon>
        <taxon>Basidiomycota</taxon>
        <taxon>Agaricomycotina</taxon>
        <taxon>Agaricomycetes</taxon>
        <taxon>Agaricomycetidae</taxon>
        <taxon>Agaricales</taxon>
        <taxon>Marasmiineae</taxon>
        <taxon>Mycenaceae</taxon>
        <taxon>Mycena</taxon>
    </lineage>
</organism>
<gene>
    <name evidence="5" type="ORF">B0H17DRAFT_1221789</name>
</gene>
<keyword evidence="2" id="KW-0597">Phosphoprotein</keyword>
<dbReference type="InterPro" id="IPR020806">
    <property type="entry name" value="PKS_PP-bd"/>
</dbReference>
<protein>
    <submittedName>
        <fullName evidence="5">Male sterility protein-domain-containing protein</fullName>
    </submittedName>
</protein>
<accession>A0AAD7F741</accession>
<dbReference type="AlphaFoldDB" id="A0AAD7F741"/>
<keyword evidence="1" id="KW-0596">Phosphopantetheine</keyword>
<comment type="caution">
    <text evidence="5">The sequence shown here is derived from an EMBL/GenBank/DDBJ whole genome shotgun (WGS) entry which is preliminary data.</text>
</comment>
<dbReference type="EMBL" id="JARKIE010001111">
    <property type="protein sequence ID" value="KAJ7606318.1"/>
    <property type="molecule type" value="Genomic_DNA"/>
</dbReference>
<dbReference type="SUPFAM" id="SSF47336">
    <property type="entry name" value="ACP-like"/>
    <property type="match status" value="1"/>
</dbReference>
<dbReference type="PANTHER" id="PTHR43439">
    <property type="entry name" value="PHENYLACETATE-COENZYME A LIGASE"/>
    <property type="match status" value="1"/>
</dbReference>
<feature type="region of interest" description="Disordered" evidence="3">
    <location>
        <begin position="436"/>
        <end position="463"/>
    </location>
</feature>
<sequence>MLVKNGVNIAHTENKQPDDVSSKIATYRKDGDYFYTWFSRRLKIIQGLPFLAKKCDTHTPALLDTVVDGVKALRSNDLLFRHPTNPNLWKVYGRQDDQIMHSTGEKTNPVPIEAILLKNPEIKYAVMFGRSKFHAGANGGRANRFAPTHSRIFKEMMLIASPSKPIELTPERNPPSSSDDRLVRERIQEVYAAVDESSQTHLTAPEDYDPSSSLEFVRSIVAEVMVEMPGDDEDIFQHGCDSLQATWIRNSILHALRNSARINIKAVPSTFVYSHPTLRLLADMLVRLASGNGAEVRPGLSAASRKLRGPKMQAVLVTGTTGALGSHVIAQLLALPDISTVYAFNRPGSDLRARQRDSCETNGINIQLDSPKLKLLEGDLNLPPIRLSQEDMQTIRKNVTLIIHNAWQVNFNISLPSMEPLVAGTRKLIDFALASPHPSAPRLSSSSPDWTGTPPRKPITDARTSVGLGYSESKWVAETILELAAQQTALSPIIVRPGQLSGAANGAWNTTDWFPVLLRASQLLKHLPDLSGRASWVPIHVAASALIEIMAGLTEADAVQEFAASTNPAVRLLEFFRSYQEVSDEQEAFFPAVLGNTYGIRTASSLQSIAPLSALDYL</sequence>
<feature type="domain" description="Polyketide synthase-like phosphopantetheine-binding" evidence="4">
    <location>
        <begin position="214"/>
        <end position="289"/>
    </location>
</feature>
<dbReference type="InterPro" id="IPR051414">
    <property type="entry name" value="Adenylate-forming_Reductase"/>
</dbReference>
<evidence type="ECO:0000259" key="4">
    <source>
        <dbReference type="SMART" id="SM00823"/>
    </source>
</evidence>
<dbReference type="Gene3D" id="3.40.50.720">
    <property type="entry name" value="NAD(P)-binding Rossmann-like Domain"/>
    <property type="match status" value="1"/>
</dbReference>
<evidence type="ECO:0000313" key="6">
    <source>
        <dbReference type="Proteomes" id="UP001221757"/>
    </source>
</evidence>
<dbReference type="Pfam" id="PF23562">
    <property type="entry name" value="AMP-binding_C_3"/>
    <property type="match status" value="1"/>
</dbReference>
<evidence type="ECO:0000256" key="3">
    <source>
        <dbReference type="SAM" id="MobiDB-lite"/>
    </source>
</evidence>
<dbReference type="Gene3D" id="1.10.1200.10">
    <property type="entry name" value="ACP-like"/>
    <property type="match status" value="1"/>
</dbReference>
<evidence type="ECO:0000256" key="1">
    <source>
        <dbReference type="ARBA" id="ARBA00022450"/>
    </source>
</evidence>
<dbReference type="SUPFAM" id="SSF51735">
    <property type="entry name" value="NAD(P)-binding Rossmann-fold domains"/>
    <property type="match status" value="1"/>
</dbReference>
<dbReference type="InterPro" id="IPR013120">
    <property type="entry name" value="FAR_NAD-bd"/>
</dbReference>